<sequence>MTTPTRPSNPLHRLVSDPTGASLGLSLPAGSTTCDTTEGTWHEPLLWVSDSPASSGSWAALQPARALGLLPVLIGPDMSVRGGSDLAPEAVSRPGDHDAREVLAGHWGRRPVRPAYRHIRAPFGAAWPGLAQAVRHAPDAPETAAERVARLMLEPGPDRYDFDGQTSCIALVPAPRSADIPAVIGWSWAANYERDVARLCAVLRTWEDRFGARVVAVGCALIVSVAAPPATRDEAELLAAEHMAFCPDALANFGLSTIREYAGHLLTAPYWTFGWD</sequence>
<accession>A0A6G4XAM4</accession>
<evidence type="ECO:0000256" key="1">
    <source>
        <dbReference type="SAM" id="MobiDB-lite"/>
    </source>
</evidence>
<organism evidence="3 4">
    <name type="scientific">Streptomyces mesophilus</name>
    <dbReference type="NCBI Taxonomy" id="1775132"/>
    <lineage>
        <taxon>Bacteria</taxon>
        <taxon>Bacillati</taxon>
        <taxon>Actinomycetota</taxon>
        <taxon>Actinomycetes</taxon>
        <taxon>Kitasatosporales</taxon>
        <taxon>Streptomycetaceae</taxon>
        <taxon>Streptomyces</taxon>
    </lineage>
</organism>
<dbReference type="Pfam" id="PF14062">
    <property type="entry name" value="DUF4253"/>
    <property type="match status" value="1"/>
</dbReference>
<evidence type="ECO:0000259" key="2">
    <source>
        <dbReference type="Pfam" id="PF14062"/>
    </source>
</evidence>
<reference evidence="3 4" key="1">
    <citation type="submission" date="2020-02" db="EMBL/GenBank/DDBJ databases">
        <title>Whole-genome analyses of novel actinobacteria.</title>
        <authorList>
            <person name="Sahin N."/>
            <person name="Tokatli A."/>
        </authorList>
    </citation>
    <scope>NUCLEOTIDE SEQUENCE [LARGE SCALE GENOMIC DNA]</scope>
    <source>
        <strain evidence="3 4">YC504</strain>
    </source>
</reference>
<gene>
    <name evidence="3" type="ORF">G6045_02650</name>
</gene>
<dbReference type="Proteomes" id="UP000481109">
    <property type="component" value="Unassembled WGS sequence"/>
</dbReference>
<evidence type="ECO:0000313" key="4">
    <source>
        <dbReference type="Proteomes" id="UP000481109"/>
    </source>
</evidence>
<protein>
    <submittedName>
        <fullName evidence="3">DUF4253 domain-containing protein</fullName>
    </submittedName>
</protein>
<dbReference type="EMBL" id="JAAKZW010000004">
    <property type="protein sequence ID" value="NGO74589.1"/>
    <property type="molecule type" value="Genomic_DNA"/>
</dbReference>
<proteinExistence type="predicted"/>
<dbReference type="AlphaFoldDB" id="A0A6G4XAM4"/>
<dbReference type="RefSeq" id="WP_165330106.1">
    <property type="nucleotide sequence ID" value="NZ_JAAKZW010000004.1"/>
</dbReference>
<feature type="domain" description="DUF4253" evidence="2">
    <location>
        <begin position="169"/>
        <end position="276"/>
    </location>
</feature>
<name>A0A6G4XAM4_9ACTN</name>
<feature type="region of interest" description="Disordered" evidence="1">
    <location>
        <begin position="1"/>
        <end position="23"/>
    </location>
</feature>
<keyword evidence="4" id="KW-1185">Reference proteome</keyword>
<evidence type="ECO:0000313" key="3">
    <source>
        <dbReference type="EMBL" id="NGO74589.1"/>
    </source>
</evidence>
<comment type="caution">
    <text evidence="3">The sequence shown here is derived from an EMBL/GenBank/DDBJ whole genome shotgun (WGS) entry which is preliminary data.</text>
</comment>
<dbReference type="InterPro" id="IPR025349">
    <property type="entry name" value="DUF4253"/>
</dbReference>